<keyword evidence="10 12" id="KW-0472">Membrane</keyword>
<sequence>MKSVYSCHNSFLLVPVMSQDYRFFASARRRCYALLFEHRTRSGRRMEIFWILASLLSVLLLFIESSAYDLFPATPNIIPLFGLVEMGFTALFTVEYVLRVVCSPRKTRYPVSFFGIIDLCTILPMYILWMLPSFAGAGNLEILIRLLRILRVLRVLKLLRYMSDAGVLWRSLMRAKRKLCIFFGFVAIILCLFGGLMFAAEGGNGGFTSLGASVYWAVVTLTTVGYGDITPHTALGRMLASVLILLGYSIIAVPTGILTAYMSQELEKGRAARSCQTCLHSGHEIDAKFCAHCGAVLAADKPQPVEK</sequence>
<dbReference type="GO" id="GO:0008076">
    <property type="term" value="C:voltage-gated potassium channel complex"/>
    <property type="evidence" value="ECO:0007669"/>
    <property type="project" value="InterPro"/>
</dbReference>
<feature type="transmembrane region" description="Helical" evidence="12">
    <location>
        <begin position="238"/>
        <end position="262"/>
    </location>
</feature>
<feature type="domain" description="Ion transport" evidence="13">
    <location>
        <begin position="46"/>
        <end position="265"/>
    </location>
</feature>
<dbReference type="EMBL" id="CP002505">
    <property type="protein sequence ID" value="ADW73543.1"/>
    <property type="molecule type" value="Genomic_DNA"/>
</dbReference>
<keyword evidence="3" id="KW-0633">Potassium transport</keyword>
<evidence type="ECO:0000256" key="3">
    <source>
        <dbReference type="ARBA" id="ARBA00022538"/>
    </source>
</evidence>
<evidence type="ECO:0000256" key="11">
    <source>
        <dbReference type="ARBA" id="ARBA00023303"/>
    </source>
</evidence>
<evidence type="ECO:0000256" key="9">
    <source>
        <dbReference type="ARBA" id="ARBA00023065"/>
    </source>
</evidence>
<proteinExistence type="predicted"/>
<dbReference type="Gene3D" id="1.10.287.70">
    <property type="match status" value="1"/>
</dbReference>
<dbReference type="Proteomes" id="UP000007257">
    <property type="component" value="Chromosome"/>
</dbReference>
<keyword evidence="6" id="KW-0851">Voltage-gated channel</keyword>
<name>A0A0H3F9D8_RAHSY</name>
<dbReference type="PRINTS" id="PR00169">
    <property type="entry name" value="KCHANNEL"/>
</dbReference>
<reference evidence="14 15" key="2">
    <citation type="journal article" date="2012" name="J. Bacteriol.">
        <title>Complete Genome Sequence of Rahnella sp. Strain Y9602, a Gammaproteobacterium Isolate from Metal- and Radionuclide-Contaminated Soil.</title>
        <authorList>
            <person name="Martinez R.J."/>
            <person name="Bruce D."/>
            <person name="Detter C."/>
            <person name="Goodwin L.A."/>
            <person name="Han J."/>
            <person name="Han C.S."/>
            <person name="Held B."/>
            <person name="Land M.L."/>
            <person name="Mikhailova N."/>
            <person name="Nolan M."/>
            <person name="Pennacchio L."/>
            <person name="Pitluck S."/>
            <person name="Tapia R."/>
            <person name="Woyke T."/>
            <person name="Sobecky P.A."/>
        </authorList>
    </citation>
    <scope>NUCLEOTIDE SEQUENCE [LARGE SCALE GENOMIC DNA]</scope>
    <source>
        <strain evidence="14 15">Y9602</strain>
    </source>
</reference>
<evidence type="ECO:0000256" key="6">
    <source>
        <dbReference type="ARBA" id="ARBA00022882"/>
    </source>
</evidence>
<evidence type="ECO:0000256" key="4">
    <source>
        <dbReference type="ARBA" id="ARBA00022692"/>
    </source>
</evidence>
<feature type="transmembrane region" description="Helical" evidence="12">
    <location>
        <begin position="110"/>
        <end position="130"/>
    </location>
</feature>
<keyword evidence="4 12" id="KW-0812">Transmembrane</keyword>
<evidence type="ECO:0000256" key="12">
    <source>
        <dbReference type="SAM" id="Phobius"/>
    </source>
</evidence>
<evidence type="ECO:0000256" key="7">
    <source>
        <dbReference type="ARBA" id="ARBA00022958"/>
    </source>
</evidence>
<dbReference type="InterPro" id="IPR028325">
    <property type="entry name" value="VG_K_chnl"/>
</dbReference>
<evidence type="ECO:0000313" key="15">
    <source>
        <dbReference type="Proteomes" id="UP000007257"/>
    </source>
</evidence>
<keyword evidence="2" id="KW-0813">Transport</keyword>
<dbReference type="KEGG" id="rah:Rahaq_1926"/>
<accession>A0A0H3F9D8</accession>
<dbReference type="InterPro" id="IPR027359">
    <property type="entry name" value="Volt_channel_dom_sf"/>
</dbReference>
<feature type="transmembrane region" description="Helical" evidence="12">
    <location>
        <begin position="206"/>
        <end position="226"/>
    </location>
</feature>
<evidence type="ECO:0000313" key="14">
    <source>
        <dbReference type="EMBL" id="ADW73543.1"/>
    </source>
</evidence>
<organism evidence="14 15">
    <name type="scientific">Rahnella sp. (strain Y9602)</name>
    <dbReference type="NCBI Taxonomy" id="2703885"/>
    <lineage>
        <taxon>Bacteria</taxon>
        <taxon>Pseudomonadati</taxon>
        <taxon>Pseudomonadota</taxon>
        <taxon>Gammaproteobacteria</taxon>
        <taxon>Enterobacterales</taxon>
        <taxon>Yersiniaceae</taxon>
        <taxon>Rahnella</taxon>
    </lineage>
</organism>
<dbReference type="InterPro" id="IPR005821">
    <property type="entry name" value="Ion_trans_dom"/>
</dbReference>
<dbReference type="PANTHER" id="PTHR11537:SF254">
    <property type="entry name" value="POTASSIUM VOLTAGE-GATED CHANNEL PROTEIN SHAB"/>
    <property type="match status" value="1"/>
</dbReference>
<dbReference type="SUPFAM" id="SSF81324">
    <property type="entry name" value="Voltage-gated potassium channels"/>
    <property type="match status" value="1"/>
</dbReference>
<dbReference type="Pfam" id="PF00520">
    <property type="entry name" value="Ion_trans"/>
    <property type="match status" value="1"/>
</dbReference>
<dbReference type="PANTHER" id="PTHR11537">
    <property type="entry name" value="VOLTAGE-GATED POTASSIUM CHANNEL"/>
    <property type="match status" value="1"/>
</dbReference>
<dbReference type="GO" id="GO:0005249">
    <property type="term" value="F:voltage-gated potassium channel activity"/>
    <property type="evidence" value="ECO:0007669"/>
    <property type="project" value="InterPro"/>
</dbReference>
<evidence type="ECO:0000256" key="8">
    <source>
        <dbReference type="ARBA" id="ARBA00022989"/>
    </source>
</evidence>
<dbReference type="RefSeq" id="WP_013575245.1">
    <property type="nucleotide sequence ID" value="NC_015061.1"/>
</dbReference>
<evidence type="ECO:0000256" key="2">
    <source>
        <dbReference type="ARBA" id="ARBA00022448"/>
    </source>
</evidence>
<evidence type="ECO:0000256" key="5">
    <source>
        <dbReference type="ARBA" id="ARBA00022826"/>
    </source>
</evidence>
<dbReference type="GO" id="GO:0001508">
    <property type="term" value="P:action potential"/>
    <property type="evidence" value="ECO:0007669"/>
    <property type="project" value="TreeGrafter"/>
</dbReference>
<feature type="transmembrane region" description="Helical" evidence="12">
    <location>
        <begin position="77"/>
        <end position="98"/>
    </location>
</feature>
<keyword evidence="7" id="KW-0630">Potassium</keyword>
<comment type="subcellular location">
    <subcellularLocation>
        <location evidence="1">Membrane</location>
        <topology evidence="1">Multi-pass membrane protein</topology>
    </subcellularLocation>
</comment>
<protein>
    <submittedName>
        <fullName evidence="14">Ion transport protein</fullName>
    </submittedName>
</protein>
<dbReference type="eggNOG" id="COG2126">
    <property type="taxonomic scope" value="Bacteria"/>
</dbReference>
<dbReference type="HOGENOM" id="CLU_011722_1_3_6"/>
<dbReference type="OrthoDB" id="9799090at2"/>
<evidence type="ECO:0000259" key="13">
    <source>
        <dbReference type="Pfam" id="PF00520"/>
    </source>
</evidence>
<keyword evidence="8 12" id="KW-1133">Transmembrane helix</keyword>
<evidence type="ECO:0000256" key="1">
    <source>
        <dbReference type="ARBA" id="ARBA00004141"/>
    </source>
</evidence>
<keyword evidence="5" id="KW-0631">Potassium channel</keyword>
<dbReference type="AlphaFoldDB" id="A0A0H3F9D8"/>
<dbReference type="Gene3D" id="1.20.120.350">
    <property type="entry name" value="Voltage-gated potassium channels. Chain C"/>
    <property type="match status" value="1"/>
</dbReference>
<gene>
    <name evidence="14" type="ordered locus">Rahaq_1926</name>
</gene>
<keyword evidence="11" id="KW-0407">Ion channel</keyword>
<feature type="transmembrane region" description="Helical" evidence="12">
    <location>
        <begin position="48"/>
        <end position="71"/>
    </location>
</feature>
<keyword evidence="9" id="KW-0406">Ion transport</keyword>
<evidence type="ECO:0000256" key="10">
    <source>
        <dbReference type="ARBA" id="ARBA00023136"/>
    </source>
</evidence>
<feature type="transmembrane region" description="Helical" evidence="12">
    <location>
        <begin position="179"/>
        <end position="200"/>
    </location>
</feature>
<reference evidence="15" key="1">
    <citation type="submission" date="2011-01" db="EMBL/GenBank/DDBJ databases">
        <title>Complete sequence of chromosome of Rahnella sp. Y9602.</title>
        <authorList>
            <consortium name="US DOE Joint Genome Institute"/>
            <person name="Lucas S."/>
            <person name="Copeland A."/>
            <person name="Lapidus A."/>
            <person name="Cheng J.-F."/>
            <person name="Goodwin L."/>
            <person name="Pitluck S."/>
            <person name="Lu M."/>
            <person name="Detter J.C."/>
            <person name="Han C."/>
            <person name="Tapia R."/>
            <person name="Land M."/>
            <person name="Hauser L."/>
            <person name="Kyrpides N."/>
            <person name="Ivanova N."/>
            <person name="Ovchinnikova G."/>
            <person name="Pagani I."/>
            <person name="Sobecky P.A."/>
            <person name="Martinez R.J."/>
            <person name="Woyke T."/>
        </authorList>
    </citation>
    <scope>NUCLEOTIDE SEQUENCE [LARGE SCALE GENOMIC DNA]</scope>
    <source>
        <strain evidence="15">Y9602</strain>
    </source>
</reference>